<proteinExistence type="predicted"/>
<dbReference type="PANTHER" id="PTHR39639:SF1">
    <property type="entry name" value="DUF262 DOMAIN-CONTAINING PROTEIN"/>
    <property type="match status" value="1"/>
</dbReference>
<organism evidence="2 3">
    <name type="scientific">Sphaerospermopsis torques-reginae ITEP-024</name>
    <dbReference type="NCBI Taxonomy" id="984208"/>
    <lineage>
        <taxon>Bacteria</taxon>
        <taxon>Bacillati</taxon>
        <taxon>Cyanobacteriota</taxon>
        <taxon>Cyanophyceae</taxon>
        <taxon>Nostocales</taxon>
        <taxon>Aphanizomenonaceae</taxon>
        <taxon>Sphaerospermopsis</taxon>
        <taxon>Sphaerospermopsis torques-reginae</taxon>
    </lineage>
</organism>
<dbReference type="Pfam" id="PF03235">
    <property type="entry name" value="GmrSD_N"/>
    <property type="match status" value="1"/>
</dbReference>
<dbReference type="PANTHER" id="PTHR39639">
    <property type="entry name" value="CHROMOSOME 16, WHOLE GENOME SHOTGUN SEQUENCE"/>
    <property type="match status" value="1"/>
</dbReference>
<dbReference type="Proteomes" id="UP000826540">
    <property type="component" value="Chromosome"/>
</dbReference>
<feature type="domain" description="GmrSD restriction endonucleases N-terminal" evidence="1">
    <location>
        <begin position="48"/>
        <end position="177"/>
    </location>
</feature>
<dbReference type="RefSeq" id="WP_220609380.1">
    <property type="nucleotide sequence ID" value="NZ_CP080598.1"/>
</dbReference>
<evidence type="ECO:0000259" key="1">
    <source>
        <dbReference type="Pfam" id="PF03235"/>
    </source>
</evidence>
<gene>
    <name evidence="2" type="ORF">K2F26_21280</name>
</gene>
<reference evidence="2 3" key="1">
    <citation type="journal article" date="2022" name="J. Am. Chem. Soc.">
        <title>Biosynthesis of Guanitoxin Enables Global Environmental Detection in Freshwater Cyanobacteria.</title>
        <authorList>
            <person name="Lima S.T."/>
            <person name="Fallon T.R."/>
            <person name="Cordoza J.L."/>
            <person name="Chekan J.R."/>
            <person name="Delbaje E."/>
            <person name="Hopiavuori A.R."/>
            <person name="Alvarenga D.O."/>
            <person name="Wood S.M."/>
            <person name="Luhavaya H."/>
            <person name="Baumgartner J.T."/>
            <person name="Dorr F.A."/>
            <person name="Etchegaray A."/>
            <person name="Pinto E."/>
            <person name="McKinnie S.M.K."/>
            <person name="Fiore M.F."/>
            <person name="Moore B.S."/>
        </authorList>
    </citation>
    <scope>NUCLEOTIDE SEQUENCE [LARGE SCALE GENOMIC DNA]</scope>
    <source>
        <strain evidence="2 3">ITEP-024</strain>
    </source>
</reference>
<evidence type="ECO:0000313" key="2">
    <source>
        <dbReference type="EMBL" id="QYX31320.1"/>
    </source>
</evidence>
<protein>
    <submittedName>
        <fullName evidence="2">DUF262 domain-containing protein</fullName>
    </submittedName>
</protein>
<name>A0ABX8WY05_9CYAN</name>
<dbReference type="EMBL" id="CP080598">
    <property type="protein sequence ID" value="QYX31320.1"/>
    <property type="molecule type" value="Genomic_DNA"/>
</dbReference>
<evidence type="ECO:0000313" key="3">
    <source>
        <dbReference type="Proteomes" id="UP000826540"/>
    </source>
</evidence>
<dbReference type="InterPro" id="IPR004919">
    <property type="entry name" value="GmrSD_N"/>
</dbReference>
<keyword evidence="3" id="KW-1185">Reference proteome</keyword>
<accession>A0ABX8WY05</accession>
<sequence>MPEIITRSEKIRIAEDQIEEKRQEIDYDTREFTIEIIVNKYISRDDDDDTGEIYVPEYQREFVWDFTRQSRLIESVILGLPIPLIFVAEIQETGKLEIVDGSPIISTLVDFLTNKLQLQNLKTLDSLNGFYFNDLSPSRQRRFKNTPLRMVILEKSDEKIRHEIFNRFNTIGWNLTDK</sequence>